<dbReference type="Proteomes" id="UP001183006">
    <property type="component" value="Chromosome"/>
</dbReference>
<feature type="domain" description="DUF7436" evidence="2">
    <location>
        <begin position="114"/>
        <end position="272"/>
    </location>
</feature>
<accession>A0AA51YJN5</accession>
<reference evidence="3" key="1">
    <citation type="submission" date="2023-08" db="EMBL/GenBank/DDBJ databases">
        <title>Methanolobus mangrovi sp. nov. and Methanolobus sediminis sp. nov, two novel methylotrophic methanogens isolated from mangrove sediments in China.</title>
        <authorList>
            <person name="Zhou J."/>
        </authorList>
    </citation>
    <scope>NUCLEOTIDE SEQUENCE</scope>
    <source>
        <strain evidence="3">FTZ2</strain>
    </source>
</reference>
<name>A0AA51YJN5_9EURY</name>
<dbReference type="AlphaFoldDB" id="A0AA51YJN5"/>
<keyword evidence="4" id="KW-1185">Reference proteome</keyword>
<dbReference type="EMBL" id="CP133594">
    <property type="protein sequence ID" value="WMW22820.1"/>
    <property type="molecule type" value="Genomic_DNA"/>
</dbReference>
<evidence type="ECO:0000313" key="3">
    <source>
        <dbReference type="EMBL" id="WMW22820.1"/>
    </source>
</evidence>
<dbReference type="InterPro" id="IPR036388">
    <property type="entry name" value="WH-like_DNA-bd_sf"/>
</dbReference>
<gene>
    <name evidence="3" type="ORF">RE476_03065</name>
</gene>
<protein>
    <submittedName>
        <fullName evidence="3">Helix-turn-helix domain-containing protein</fullName>
    </submittedName>
</protein>
<dbReference type="GeneID" id="84229088"/>
<evidence type="ECO:0000259" key="2">
    <source>
        <dbReference type="Pfam" id="PF24217"/>
    </source>
</evidence>
<dbReference type="RefSeq" id="WP_309308934.1">
    <property type="nucleotide sequence ID" value="NZ_CP133594.1"/>
</dbReference>
<dbReference type="Gene3D" id="1.10.10.10">
    <property type="entry name" value="Winged helix-like DNA-binding domain superfamily/Winged helix DNA-binding domain"/>
    <property type="match status" value="1"/>
</dbReference>
<proteinExistence type="predicted"/>
<feature type="domain" description="Transcription regulator TrmB N-terminal" evidence="1">
    <location>
        <begin position="6"/>
        <end position="72"/>
    </location>
</feature>
<dbReference type="InterPro" id="IPR036390">
    <property type="entry name" value="WH_DNA-bd_sf"/>
</dbReference>
<dbReference type="PANTHER" id="PTHR34293:SF1">
    <property type="entry name" value="HTH-TYPE TRANSCRIPTIONAL REGULATOR TRMBL2"/>
    <property type="match status" value="1"/>
</dbReference>
<organism evidence="3 4">
    <name type="scientific">Methanolobus mangrovi</name>
    <dbReference type="NCBI Taxonomy" id="3072977"/>
    <lineage>
        <taxon>Archaea</taxon>
        <taxon>Methanobacteriati</taxon>
        <taxon>Methanobacteriota</taxon>
        <taxon>Stenosarchaea group</taxon>
        <taxon>Methanomicrobia</taxon>
        <taxon>Methanosarcinales</taxon>
        <taxon>Methanosarcinaceae</taxon>
        <taxon>Methanolobus</taxon>
    </lineage>
</organism>
<dbReference type="KEGG" id="mmav:RE476_03065"/>
<dbReference type="Pfam" id="PF01978">
    <property type="entry name" value="TrmB"/>
    <property type="match status" value="1"/>
</dbReference>
<sequence>MDEKLLANIGLNKYERTVYWMLLKKGELEASKLSQLSRVPIGKIYEVLTDLNKYGLVEIKPSRPRKYRTVDTKIAFEVMYKRREEEALNELKLLREAFAEIEQQLSNDDSPKHVETIFWPDKFHDYDELKETVNSFFEDIEHEICVVTPSKYKPGVSAQYDDSMSVFSKAYLNLAQSGIHVKILDSHSQLLPSIKELVTSIEDEYVINNLQKFMEIRILETKHDFVIFDSKTLFLDIEDQINTGTSLGMTQIHDEAYTKRFKAKFDDLWTKGKRFNIT</sequence>
<dbReference type="InterPro" id="IPR002831">
    <property type="entry name" value="Tscrpt_reg_TrmB_N"/>
</dbReference>
<dbReference type="InterPro" id="IPR051797">
    <property type="entry name" value="TrmB-like"/>
</dbReference>
<evidence type="ECO:0000259" key="1">
    <source>
        <dbReference type="Pfam" id="PF01978"/>
    </source>
</evidence>
<dbReference type="InterPro" id="IPR055859">
    <property type="entry name" value="DUF7436"/>
</dbReference>
<dbReference type="Pfam" id="PF24217">
    <property type="entry name" value="DUF7436"/>
    <property type="match status" value="1"/>
</dbReference>
<dbReference type="PANTHER" id="PTHR34293">
    <property type="entry name" value="HTH-TYPE TRANSCRIPTIONAL REGULATOR TRMBL2"/>
    <property type="match status" value="1"/>
</dbReference>
<evidence type="ECO:0000313" key="4">
    <source>
        <dbReference type="Proteomes" id="UP001183006"/>
    </source>
</evidence>
<dbReference type="SUPFAM" id="SSF46785">
    <property type="entry name" value="Winged helix' DNA-binding domain"/>
    <property type="match status" value="1"/>
</dbReference>